<dbReference type="Proteomes" id="UP000469346">
    <property type="component" value="Unassembled WGS sequence"/>
</dbReference>
<dbReference type="EMBL" id="JAAGRR010000007">
    <property type="protein sequence ID" value="NDY41529.1"/>
    <property type="molecule type" value="Genomic_DNA"/>
</dbReference>
<evidence type="ECO:0008006" key="3">
    <source>
        <dbReference type="Google" id="ProtNLM"/>
    </source>
</evidence>
<dbReference type="RefSeq" id="WP_163297688.1">
    <property type="nucleotide sequence ID" value="NZ_JAAGRR010000007.1"/>
</dbReference>
<reference evidence="1 2" key="1">
    <citation type="submission" date="2020-02" db="EMBL/GenBank/DDBJ databases">
        <title>Comparative genomics of sulfur disproportionating microorganisms.</title>
        <authorList>
            <person name="Ward L.M."/>
            <person name="Bertran E."/>
            <person name="Johnston D.T."/>
        </authorList>
    </citation>
    <scope>NUCLEOTIDE SEQUENCE [LARGE SCALE GENOMIC DNA]</scope>
    <source>
        <strain evidence="1 2">DSM 100025</strain>
    </source>
</reference>
<dbReference type="AlphaFoldDB" id="A0A6N9TKA8"/>
<keyword evidence="2" id="KW-1185">Reference proteome</keyword>
<accession>A0A6N9TKA8</accession>
<evidence type="ECO:0000313" key="1">
    <source>
        <dbReference type="EMBL" id="NDY41529.1"/>
    </source>
</evidence>
<gene>
    <name evidence="1" type="ORF">G3N55_01500</name>
</gene>
<evidence type="ECO:0000313" key="2">
    <source>
        <dbReference type="Proteomes" id="UP000469346"/>
    </source>
</evidence>
<dbReference type="PROSITE" id="PS51257">
    <property type="entry name" value="PROKAR_LIPOPROTEIN"/>
    <property type="match status" value="1"/>
</dbReference>
<protein>
    <recommendedName>
        <fullName evidence="3">Penicillin-binding protein activator LpoB</fullName>
    </recommendedName>
</protein>
<proteinExistence type="predicted"/>
<sequence>MTEERRPGRSTRAVRWLAAGLLAMSLAACGAVTGVRHFTREGTDLGYVQRVAVLPFETPEQGDFSGERARDFTITQGLAMGRFDVVDKGLVDSVLREEAVQPGTPLDLATLKRLGKRLNVQAFLMGTVDQEGEGKRGAFRFPEIALTLRLVDAGTGAVLWRASGHGSGYSLLGRLFGLAPRNSFQVGMDLVGDLLRTLPTRRGG</sequence>
<comment type="caution">
    <text evidence="1">The sequence shown here is derived from an EMBL/GenBank/DDBJ whole genome shotgun (WGS) entry which is preliminary data.</text>
</comment>
<dbReference type="Gene3D" id="3.40.50.10610">
    <property type="entry name" value="ABC-type transport auxiliary lipoprotein component"/>
    <property type="match status" value="1"/>
</dbReference>
<organism evidence="1 2">
    <name type="scientific">Dissulfurirhabdus thermomarina</name>
    <dbReference type="NCBI Taxonomy" id="1765737"/>
    <lineage>
        <taxon>Bacteria</taxon>
        <taxon>Deltaproteobacteria</taxon>
        <taxon>Dissulfurirhabdaceae</taxon>
        <taxon>Dissulfurirhabdus</taxon>
    </lineage>
</organism>
<name>A0A6N9TKA8_DISTH</name>